<name>A0A2U9S7Q1_9PROT</name>
<gene>
    <name evidence="2" type="ORF">DM194_14880</name>
</gene>
<accession>A0A2U9S7Q1</accession>
<geneLocation type="plasmid" evidence="2 3">
    <name>unnamed1</name>
</geneLocation>
<evidence type="ECO:0000313" key="3">
    <source>
        <dbReference type="Proteomes" id="UP000249605"/>
    </source>
</evidence>
<organism evidence="2 3">
    <name type="scientific">Azospirillum ramasamyi</name>
    <dbReference type="NCBI Taxonomy" id="682998"/>
    <lineage>
        <taxon>Bacteria</taxon>
        <taxon>Pseudomonadati</taxon>
        <taxon>Pseudomonadota</taxon>
        <taxon>Alphaproteobacteria</taxon>
        <taxon>Rhodospirillales</taxon>
        <taxon>Azospirillaceae</taxon>
        <taxon>Azospirillum</taxon>
    </lineage>
</organism>
<dbReference type="RefSeq" id="WP_111068347.1">
    <property type="nucleotide sequence ID" value="NZ_CP029830.1"/>
</dbReference>
<keyword evidence="3" id="KW-1185">Reference proteome</keyword>
<evidence type="ECO:0000256" key="1">
    <source>
        <dbReference type="SAM" id="MobiDB-lite"/>
    </source>
</evidence>
<dbReference type="AlphaFoldDB" id="A0A2U9S7Q1"/>
<keyword evidence="2" id="KW-0614">Plasmid</keyword>
<evidence type="ECO:0000313" key="2">
    <source>
        <dbReference type="EMBL" id="AWU95585.1"/>
    </source>
</evidence>
<dbReference type="KEGG" id="azm:DM194_14880"/>
<dbReference type="EMBL" id="CP029830">
    <property type="protein sequence ID" value="AWU95585.1"/>
    <property type="molecule type" value="Genomic_DNA"/>
</dbReference>
<reference evidence="2 3" key="1">
    <citation type="submission" date="2018-06" db="EMBL/GenBank/DDBJ databases">
        <title>Complete genome sequencing of Azospirillum sp. M2T2B2.</title>
        <authorList>
            <person name="Heo J."/>
            <person name="Kim S.-J."/>
            <person name="Kwon S.-W."/>
            <person name="Anandham R."/>
        </authorList>
    </citation>
    <scope>NUCLEOTIDE SEQUENCE [LARGE SCALE GENOMIC DNA]</scope>
    <source>
        <strain evidence="2 3">M2T2B2</strain>
        <plasmid evidence="2 3">unnamed1</plasmid>
    </source>
</reference>
<feature type="region of interest" description="Disordered" evidence="1">
    <location>
        <begin position="46"/>
        <end position="67"/>
    </location>
</feature>
<protein>
    <submittedName>
        <fullName evidence="2">Uncharacterized protein</fullName>
    </submittedName>
</protein>
<sequence>MSGLDTSAHRAGAGFLGFQKLDNEMGVFMQDDEGDLLLRPDAPLRQGSELSVPIGYSPERAAENSPG</sequence>
<proteinExistence type="predicted"/>
<dbReference type="Proteomes" id="UP000249605">
    <property type="component" value="Plasmid unnamed1"/>
</dbReference>